<gene>
    <name evidence="2" type="ORF">CTEN210_05244</name>
</gene>
<dbReference type="EMBL" id="BLLK01000029">
    <property type="protein sequence ID" value="GFH48768.1"/>
    <property type="molecule type" value="Genomic_DNA"/>
</dbReference>
<evidence type="ECO:0000256" key="1">
    <source>
        <dbReference type="SAM" id="MobiDB-lite"/>
    </source>
</evidence>
<organism evidence="2 3">
    <name type="scientific">Chaetoceros tenuissimus</name>
    <dbReference type="NCBI Taxonomy" id="426638"/>
    <lineage>
        <taxon>Eukaryota</taxon>
        <taxon>Sar</taxon>
        <taxon>Stramenopiles</taxon>
        <taxon>Ochrophyta</taxon>
        <taxon>Bacillariophyta</taxon>
        <taxon>Coscinodiscophyceae</taxon>
        <taxon>Chaetocerotophycidae</taxon>
        <taxon>Chaetocerotales</taxon>
        <taxon>Chaetocerotaceae</taxon>
        <taxon>Chaetoceros</taxon>
    </lineage>
</organism>
<evidence type="ECO:0000313" key="3">
    <source>
        <dbReference type="Proteomes" id="UP001054902"/>
    </source>
</evidence>
<dbReference type="AlphaFoldDB" id="A0AAD3H3J2"/>
<evidence type="ECO:0000313" key="2">
    <source>
        <dbReference type="EMBL" id="GFH48768.1"/>
    </source>
</evidence>
<sequence length="437" mass="50536">MSSLVPSYFRLKSTTPKRKTIEENSMHKIHENNHSCPQNSSQNPLPSRDIPSIQSPSRVRMKEEDPTCKDNGEISTFYSPLSPLYDGEKYQWHIPNELSLRNSLDRWIFQSSICGSHAQPLHVLDLQNCSFDLVTSLKFGLTREMYKYITDIRISEDSFQSYGLPTLIDLMEHCFPNLEHFSIKKSHLRSRTTEQCKNHHSEIKAYNADGEDIIYSMKMDKETEELLDTFDSSIECMERDTEYMQRLYLIFRLPSLQSINGICISQKERDTASPAKKCKVPNYEWITKNQQDIMLSLVEGEKFCCDDYDDSDTEYTEPTCFEVALDGIVNYDETEEKSILLKTSSNEEVDDVSYTCSKTETRNEGNTVLTDITSSDKNIENCESRKKLESFFMNECKNSSYSEAPTELTDQAIISAEKILKLVEHKCSTRRKSRMKT</sequence>
<accession>A0AAD3H3J2</accession>
<reference evidence="2 3" key="1">
    <citation type="journal article" date="2021" name="Sci. Rep.">
        <title>The genome of the diatom Chaetoceros tenuissimus carries an ancient integrated fragment of an extant virus.</title>
        <authorList>
            <person name="Hongo Y."/>
            <person name="Kimura K."/>
            <person name="Takaki Y."/>
            <person name="Yoshida Y."/>
            <person name="Baba S."/>
            <person name="Kobayashi G."/>
            <person name="Nagasaki K."/>
            <person name="Hano T."/>
            <person name="Tomaru Y."/>
        </authorList>
    </citation>
    <scope>NUCLEOTIDE SEQUENCE [LARGE SCALE GENOMIC DNA]</scope>
    <source>
        <strain evidence="2 3">NIES-3715</strain>
    </source>
</reference>
<protein>
    <submittedName>
        <fullName evidence="2">Uncharacterized protein</fullName>
    </submittedName>
</protein>
<feature type="compositionally biased region" description="Polar residues" evidence="1">
    <location>
        <begin position="34"/>
        <end position="45"/>
    </location>
</feature>
<comment type="caution">
    <text evidence="2">The sequence shown here is derived from an EMBL/GenBank/DDBJ whole genome shotgun (WGS) entry which is preliminary data.</text>
</comment>
<name>A0AAD3H3J2_9STRA</name>
<dbReference type="Proteomes" id="UP001054902">
    <property type="component" value="Unassembled WGS sequence"/>
</dbReference>
<feature type="region of interest" description="Disordered" evidence="1">
    <location>
        <begin position="31"/>
        <end position="67"/>
    </location>
</feature>
<proteinExistence type="predicted"/>
<keyword evidence="3" id="KW-1185">Reference proteome</keyword>